<dbReference type="SUPFAM" id="SSF49879">
    <property type="entry name" value="SMAD/FHA domain"/>
    <property type="match status" value="1"/>
</dbReference>
<dbReference type="RefSeq" id="WP_343874683.1">
    <property type="nucleotide sequence ID" value="NZ_BAAAIX010000027.1"/>
</dbReference>
<feature type="domain" description="FHA" evidence="2">
    <location>
        <begin position="86"/>
        <end position="135"/>
    </location>
</feature>
<protein>
    <submittedName>
        <fullName evidence="3">FHA domain-containing protein</fullName>
    </submittedName>
</protein>
<accession>A0ABW4RVZ7</accession>
<keyword evidence="1" id="KW-0597">Phosphoprotein</keyword>
<dbReference type="PANTHER" id="PTHR23308">
    <property type="entry name" value="NUCLEAR INHIBITOR OF PROTEIN PHOSPHATASE-1"/>
    <property type="match status" value="1"/>
</dbReference>
<reference evidence="4" key="1">
    <citation type="journal article" date="2019" name="Int. J. Syst. Evol. Microbiol.">
        <title>The Global Catalogue of Microorganisms (GCM) 10K type strain sequencing project: providing services to taxonomists for standard genome sequencing and annotation.</title>
        <authorList>
            <consortium name="The Broad Institute Genomics Platform"/>
            <consortium name="The Broad Institute Genome Sequencing Center for Infectious Disease"/>
            <person name="Wu L."/>
            <person name="Ma J."/>
        </authorList>
    </citation>
    <scope>NUCLEOTIDE SEQUENCE [LARGE SCALE GENOMIC DNA]</scope>
    <source>
        <strain evidence="4">CAIM 431</strain>
    </source>
</reference>
<dbReference type="Proteomes" id="UP001597326">
    <property type="component" value="Unassembled WGS sequence"/>
</dbReference>
<dbReference type="InterPro" id="IPR050923">
    <property type="entry name" value="Cell_Proc_Reg/RNA_Proc"/>
</dbReference>
<gene>
    <name evidence="3" type="ORF">ACFSCS_09285</name>
</gene>
<dbReference type="InterPro" id="IPR008984">
    <property type="entry name" value="SMAD_FHA_dom_sf"/>
</dbReference>
<name>A0ABW4RVZ7_9ACTN</name>
<dbReference type="EMBL" id="JBHUFZ010000019">
    <property type="protein sequence ID" value="MFD1890371.1"/>
    <property type="molecule type" value="Genomic_DNA"/>
</dbReference>
<keyword evidence="4" id="KW-1185">Reference proteome</keyword>
<dbReference type="InterPro" id="IPR000253">
    <property type="entry name" value="FHA_dom"/>
</dbReference>
<dbReference type="Pfam" id="PF13248">
    <property type="entry name" value="Zn_ribbon_3"/>
    <property type="match status" value="1"/>
</dbReference>
<dbReference type="Gene3D" id="2.60.200.20">
    <property type="match status" value="1"/>
</dbReference>
<dbReference type="InterPro" id="IPR059113">
    <property type="entry name" value="Znf_ribbon"/>
</dbReference>
<organism evidence="3 4">
    <name type="scientific">Luteococcus peritonei</name>
    <dbReference type="NCBI Taxonomy" id="88874"/>
    <lineage>
        <taxon>Bacteria</taxon>
        <taxon>Bacillati</taxon>
        <taxon>Actinomycetota</taxon>
        <taxon>Actinomycetes</taxon>
        <taxon>Propionibacteriales</taxon>
        <taxon>Propionibacteriaceae</taxon>
        <taxon>Luteococcus</taxon>
    </lineage>
</organism>
<proteinExistence type="predicted"/>
<evidence type="ECO:0000313" key="4">
    <source>
        <dbReference type="Proteomes" id="UP001597326"/>
    </source>
</evidence>
<evidence type="ECO:0000259" key="2">
    <source>
        <dbReference type="PROSITE" id="PS50006"/>
    </source>
</evidence>
<dbReference type="Pfam" id="PF00498">
    <property type="entry name" value="FHA"/>
    <property type="match status" value="1"/>
</dbReference>
<dbReference type="SMART" id="SM00240">
    <property type="entry name" value="FHA"/>
    <property type="match status" value="1"/>
</dbReference>
<dbReference type="PROSITE" id="PS50006">
    <property type="entry name" value="FHA_DOMAIN"/>
    <property type="match status" value="1"/>
</dbReference>
<evidence type="ECO:0000256" key="1">
    <source>
        <dbReference type="ARBA" id="ARBA00022553"/>
    </source>
</evidence>
<comment type="caution">
    <text evidence="3">The sequence shown here is derived from an EMBL/GenBank/DDBJ whole genome shotgun (WGS) entry which is preliminary data.</text>
</comment>
<sequence>MVTCPRCGQQVAQANFCSHCGERLVQQPSSGDTTRIIPVVTEETSSMELSGEDLAAVNALPTEHALLIVERGPGAGNRFLLDKDVVSAGRHPDSDIFLDDITVSRHHLNFTHDRSGWTVVDQNSLNGTYVNRTLVDGQAQLRPGDEVQIGKFRMIFFVSEPGLR</sequence>
<evidence type="ECO:0000313" key="3">
    <source>
        <dbReference type="EMBL" id="MFD1890371.1"/>
    </source>
</evidence>